<sequence length="133" mass="13632">MAALGDEGLDGYMYPACAPCSYPIPYLPAAKGKGAAGGADWRHRGGSYPPASSSSSSSSAVAAEPRAGQGAPALPVPRAEVWLLPLQGLQHPVGKCLRVVCTGHEQGLLQAVLQNLSEVLQPLPSGGHHLSKL</sequence>
<feature type="compositionally biased region" description="Low complexity" evidence="1">
    <location>
        <begin position="51"/>
        <end position="63"/>
    </location>
</feature>
<keyword evidence="3" id="KW-1185">Reference proteome</keyword>
<dbReference type="GeneTree" id="ENSGT00390000012305"/>
<evidence type="ECO:0000313" key="3">
    <source>
        <dbReference type="Proteomes" id="UP000002281"/>
    </source>
</evidence>
<reference evidence="2" key="2">
    <citation type="submission" date="2025-08" db="UniProtKB">
        <authorList>
            <consortium name="Ensembl"/>
        </authorList>
    </citation>
    <scope>IDENTIFICATION</scope>
    <source>
        <strain evidence="2">Thoroughbred</strain>
    </source>
</reference>
<accession>A0A9L0SKH1</accession>
<protein>
    <submittedName>
        <fullName evidence="2">Zygote arrest 1</fullName>
    </submittedName>
</protein>
<dbReference type="AlphaFoldDB" id="A0A9L0SKH1"/>
<dbReference type="Proteomes" id="UP000002281">
    <property type="component" value="Chromosome 3"/>
</dbReference>
<evidence type="ECO:0000256" key="1">
    <source>
        <dbReference type="SAM" id="MobiDB-lite"/>
    </source>
</evidence>
<proteinExistence type="predicted"/>
<gene>
    <name evidence="2" type="primary">ZAR1</name>
</gene>
<organism evidence="2 3">
    <name type="scientific">Equus caballus</name>
    <name type="common">Horse</name>
    <dbReference type="NCBI Taxonomy" id="9796"/>
    <lineage>
        <taxon>Eukaryota</taxon>
        <taxon>Metazoa</taxon>
        <taxon>Chordata</taxon>
        <taxon>Craniata</taxon>
        <taxon>Vertebrata</taxon>
        <taxon>Euteleostomi</taxon>
        <taxon>Mammalia</taxon>
        <taxon>Eutheria</taxon>
        <taxon>Laurasiatheria</taxon>
        <taxon>Perissodactyla</taxon>
        <taxon>Equidae</taxon>
        <taxon>Equus</taxon>
    </lineage>
</organism>
<feature type="region of interest" description="Disordered" evidence="1">
    <location>
        <begin position="32"/>
        <end position="72"/>
    </location>
</feature>
<reference evidence="2" key="3">
    <citation type="submission" date="2025-09" db="UniProtKB">
        <authorList>
            <consortium name="Ensembl"/>
        </authorList>
    </citation>
    <scope>IDENTIFICATION</scope>
    <source>
        <strain evidence="2">Thoroughbred</strain>
    </source>
</reference>
<reference evidence="2 3" key="1">
    <citation type="journal article" date="2009" name="Science">
        <title>Genome sequence, comparative analysis, and population genetics of the domestic horse.</title>
        <authorList>
            <consortium name="Broad Institute Genome Sequencing Platform"/>
            <consortium name="Broad Institute Whole Genome Assembly Team"/>
            <person name="Wade C.M."/>
            <person name="Giulotto E."/>
            <person name="Sigurdsson S."/>
            <person name="Zoli M."/>
            <person name="Gnerre S."/>
            <person name="Imsland F."/>
            <person name="Lear T.L."/>
            <person name="Adelson D.L."/>
            <person name="Bailey E."/>
            <person name="Bellone R.R."/>
            <person name="Bloecker H."/>
            <person name="Distl O."/>
            <person name="Edgar R.C."/>
            <person name="Garber M."/>
            <person name="Leeb T."/>
            <person name="Mauceli E."/>
            <person name="MacLeod J.N."/>
            <person name="Penedo M.C.T."/>
            <person name="Raison J.M."/>
            <person name="Sharpe T."/>
            <person name="Vogel J."/>
            <person name="Andersson L."/>
            <person name="Antczak D.F."/>
            <person name="Biagi T."/>
            <person name="Binns M.M."/>
            <person name="Chowdhary B.P."/>
            <person name="Coleman S.J."/>
            <person name="Della Valle G."/>
            <person name="Fryc S."/>
            <person name="Guerin G."/>
            <person name="Hasegawa T."/>
            <person name="Hill E.W."/>
            <person name="Jurka J."/>
            <person name="Kiialainen A."/>
            <person name="Lindgren G."/>
            <person name="Liu J."/>
            <person name="Magnani E."/>
            <person name="Mickelson J.R."/>
            <person name="Murray J."/>
            <person name="Nergadze S.G."/>
            <person name="Onofrio R."/>
            <person name="Pedroni S."/>
            <person name="Piras M.F."/>
            <person name="Raudsepp T."/>
            <person name="Rocchi M."/>
            <person name="Roeed K.H."/>
            <person name="Ryder O.A."/>
            <person name="Searle S."/>
            <person name="Skow L."/>
            <person name="Swinburne J.E."/>
            <person name="Syvaenen A.C."/>
            <person name="Tozaki T."/>
            <person name="Valberg S.J."/>
            <person name="Vaudin M."/>
            <person name="White J.R."/>
            <person name="Zody M.C."/>
            <person name="Lander E.S."/>
            <person name="Lindblad-Toh K."/>
        </authorList>
    </citation>
    <scope>NUCLEOTIDE SEQUENCE [LARGE SCALE GENOMIC DNA]</scope>
    <source>
        <strain evidence="2 3">Thoroughbred</strain>
    </source>
</reference>
<name>A0A9L0SKH1_HORSE</name>
<dbReference type="Ensembl" id="ENSECAT00000100203.1">
    <property type="protein sequence ID" value="ENSECAP00000074699.1"/>
    <property type="gene ID" value="ENSECAG00000021644.3"/>
</dbReference>
<evidence type="ECO:0000313" key="2">
    <source>
        <dbReference type="Ensembl" id="ENSECAP00000074699.1"/>
    </source>
</evidence>